<keyword evidence="6" id="KW-1185">Reference proteome</keyword>
<evidence type="ECO:0000256" key="4">
    <source>
        <dbReference type="SAM" id="MobiDB-lite"/>
    </source>
</evidence>
<dbReference type="GO" id="GO:0007031">
    <property type="term" value="P:peroxisome organization"/>
    <property type="evidence" value="ECO:0007669"/>
    <property type="project" value="UniProtKB-KW"/>
</dbReference>
<dbReference type="PANTHER" id="PTHR13299">
    <property type="entry name" value="PEROXISOMAL MEMBRANE PROTEIN PEX16"/>
    <property type="match status" value="1"/>
</dbReference>
<name>A0A9Q0YMT4_HOLLE</name>
<evidence type="ECO:0000313" key="6">
    <source>
        <dbReference type="Proteomes" id="UP001152320"/>
    </source>
</evidence>
<dbReference type="OrthoDB" id="2021143at2759"/>
<organism evidence="5 6">
    <name type="scientific">Holothuria leucospilota</name>
    <name type="common">Black long sea cucumber</name>
    <name type="synonym">Mertensiothuria leucospilota</name>
    <dbReference type="NCBI Taxonomy" id="206669"/>
    <lineage>
        <taxon>Eukaryota</taxon>
        <taxon>Metazoa</taxon>
        <taxon>Echinodermata</taxon>
        <taxon>Eleutherozoa</taxon>
        <taxon>Echinozoa</taxon>
        <taxon>Holothuroidea</taxon>
        <taxon>Aspidochirotacea</taxon>
        <taxon>Aspidochirotida</taxon>
        <taxon>Holothuriidae</taxon>
        <taxon>Holothuria</taxon>
    </lineage>
</organism>
<dbReference type="Proteomes" id="UP001152320">
    <property type="component" value="Chromosome 19"/>
</dbReference>
<dbReference type="AlphaFoldDB" id="A0A9Q0YMT4"/>
<comment type="caution">
    <text evidence="5">The sequence shown here is derived from an EMBL/GenBank/DDBJ whole genome shotgun (WGS) entry which is preliminary data.</text>
</comment>
<evidence type="ECO:0000256" key="1">
    <source>
        <dbReference type="ARBA" id="ARBA00009505"/>
    </source>
</evidence>
<dbReference type="PANTHER" id="PTHR13299:SF0">
    <property type="entry name" value="PEROXISOMAL MEMBRANE PROTEIN PEX16"/>
    <property type="match status" value="1"/>
</dbReference>
<feature type="region of interest" description="Disordered" evidence="4">
    <location>
        <begin position="171"/>
        <end position="194"/>
    </location>
</feature>
<dbReference type="GO" id="GO:0005778">
    <property type="term" value="C:peroxisomal membrane"/>
    <property type="evidence" value="ECO:0007669"/>
    <property type="project" value="UniProtKB-SubCell"/>
</dbReference>
<gene>
    <name evidence="5" type="ORF">HOLleu_36871</name>
</gene>
<dbReference type="EMBL" id="JAIZAY010000019">
    <property type="protein sequence ID" value="KAJ8024210.1"/>
    <property type="molecule type" value="Genomic_DNA"/>
</dbReference>
<evidence type="ECO:0000256" key="3">
    <source>
        <dbReference type="RuleBase" id="RU365003"/>
    </source>
</evidence>
<comment type="similarity">
    <text evidence="1 3">Belongs to the peroxin-16 family.</text>
</comment>
<sequence length="358" mass="41813">MDEQNIILKWCSIFQAKYQQKWKFYETWVKENPESVARVEGAFRTLAYASYMFTGTELNQQVLPELAYALSNLYVFFNDNVLRKSFNLCRQMALTEERLIKWLTVIEHIEVFLELAGSRLAGPTGKWIIIAAVHILRAIFRLVLLFRYSSGIQPVPPLSTLKRDPKFLKEIHSQDSPSGDTNYTGEQQQDTFKGQRSGRVIRTLDAAPDINHRTWRLPEGEPVPRTPEHLERTQLHGLPLLGELLHISRPVIHLSCLLRWGQRSWKPWLASLAVDLANLFLLSKLDRLNIREEQEIHRRSGLLLLYLLRSPCFDNYSKEKVLAFLGMTGRIWGLQTISKSLTEYLPKWQQIYFYNWLQ</sequence>
<protein>
    <recommendedName>
        <fullName evidence="2 3">Peroxisomal membrane protein PEX16</fullName>
    </recommendedName>
</protein>
<dbReference type="Pfam" id="PF08610">
    <property type="entry name" value="Pex16"/>
    <property type="match status" value="1"/>
</dbReference>
<proteinExistence type="inferred from homology"/>
<reference evidence="5" key="1">
    <citation type="submission" date="2021-10" db="EMBL/GenBank/DDBJ databases">
        <title>Tropical sea cucumber genome reveals ecological adaptation and Cuvierian tubules defense mechanism.</title>
        <authorList>
            <person name="Chen T."/>
        </authorList>
    </citation>
    <scope>NUCLEOTIDE SEQUENCE</scope>
    <source>
        <strain evidence="5">Nanhai2018</strain>
        <tissue evidence="5">Muscle</tissue>
    </source>
</reference>
<keyword evidence="3" id="KW-0576">Peroxisome</keyword>
<comment type="subcellular location">
    <subcellularLocation>
        <location evidence="3">Peroxisome membrane</location>
    </subcellularLocation>
</comment>
<dbReference type="InterPro" id="IPR013919">
    <property type="entry name" value="Pex16"/>
</dbReference>
<keyword evidence="3" id="KW-0962">Peroxisome biogenesis</keyword>
<evidence type="ECO:0000313" key="5">
    <source>
        <dbReference type="EMBL" id="KAJ8024210.1"/>
    </source>
</evidence>
<feature type="compositionally biased region" description="Polar residues" evidence="4">
    <location>
        <begin position="174"/>
        <end position="194"/>
    </location>
</feature>
<accession>A0A9Q0YMT4</accession>
<evidence type="ECO:0000256" key="2">
    <source>
        <dbReference type="ARBA" id="ARBA00018577"/>
    </source>
</evidence>